<keyword evidence="3" id="KW-1185">Reference proteome</keyword>
<proteinExistence type="predicted"/>
<accession>A0A0V7ZUM7</accession>
<evidence type="ECO:0000256" key="1">
    <source>
        <dbReference type="SAM" id="MobiDB-lite"/>
    </source>
</evidence>
<comment type="caution">
    <text evidence="2">The sequence shown here is derived from an EMBL/GenBank/DDBJ whole genome shotgun (WGS) entry which is preliminary data.</text>
</comment>
<evidence type="ECO:0008006" key="4">
    <source>
        <dbReference type="Google" id="ProtNLM"/>
    </source>
</evidence>
<dbReference type="AlphaFoldDB" id="A0A0V7ZUM7"/>
<feature type="region of interest" description="Disordered" evidence="1">
    <location>
        <begin position="115"/>
        <end position="139"/>
    </location>
</feature>
<reference evidence="2 3" key="1">
    <citation type="journal article" date="2015" name="Genome Announc.">
        <title>Draft Genome of the Euendolithic (true boring) Cyanobacterium Mastigocoleus testarum strain BC008.</title>
        <authorList>
            <person name="Guida B.S."/>
            <person name="Garcia-Pichel F."/>
        </authorList>
    </citation>
    <scope>NUCLEOTIDE SEQUENCE [LARGE SCALE GENOMIC DNA]</scope>
    <source>
        <strain evidence="2 3">BC008</strain>
    </source>
</reference>
<dbReference type="InterPro" id="IPR007499">
    <property type="entry name" value="ERF_bacteria_virus"/>
</dbReference>
<dbReference type="Pfam" id="PF04404">
    <property type="entry name" value="ERF"/>
    <property type="match status" value="1"/>
</dbReference>
<sequence length="233" mass="26241">MIMQQIIPALIKAKKNFKKISKDAVNPYFKSRYATLDAVLDATENALAEKGLTIVQVVEGYTLQTFLYHESGEFLQSNYPLPETTDSQKLGAAITYARRYAICAMLSIIADEDDDGNHSSSTKSTSNKPQKLVQNKVSQNARVSQNERVKKICALLDYPLELARQWLHQNNFTNFNSLSDEVVDGFVRSICWQWASQNGYPVEEFGCVANGSGVEGVKRWRDELIEFSLQQVS</sequence>
<evidence type="ECO:0000313" key="3">
    <source>
        <dbReference type="Proteomes" id="UP000053372"/>
    </source>
</evidence>
<organism evidence="2 3">
    <name type="scientific">Mastigocoleus testarum BC008</name>
    <dbReference type="NCBI Taxonomy" id="371196"/>
    <lineage>
        <taxon>Bacteria</taxon>
        <taxon>Bacillati</taxon>
        <taxon>Cyanobacteriota</taxon>
        <taxon>Cyanophyceae</taxon>
        <taxon>Nostocales</taxon>
        <taxon>Hapalosiphonaceae</taxon>
        <taxon>Mastigocoleus</taxon>
    </lineage>
</organism>
<feature type="compositionally biased region" description="Low complexity" evidence="1">
    <location>
        <begin position="118"/>
        <end position="128"/>
    </location>
</feature>
<dbReference type="OrthoDB" id="579898at2"/>
<name>A0A0V7ZUM7_9CYAN</name>
<dbReference type="Proteomes" id="UP000053372">
    <property type="component" value="Unassembled WGS sequence"/>
</dbReference>
<protein>
    <recommendedName>
        <fullName evidence="4">ERF family protein</fullName>
    </recommendedName>
</protein>
<gene>
    <name evidence="2" type="ORF">BC008_00095</name>
</gene>
<evidence type="ECO:0000313" key="2">
    <source>
        <dbReference type="EMBL" id="KST68082.1"/>
    </source>
</evidence>
<dbReference type="EMBL" id="LMTZ01000081">
    <property type="protein sequence ID" value="KST68082.1"/>
    <property type="molecule type" value="Genomic_DNA"/>
</dbReference>